<dbReference type="PROSITE" id="PS00227">
    <property type="entry name" value="TUBULIN"/>
    <property type="match status" value="1"/>
</dbReference>
<dbReference type="InterPro" id="IPR000217">
    <property type="entry name" value="Tubulin"/>
</dbReference>
<dbReference type="SUPFAM" id="SSF52490">
    <property type="entry name" value="Tubulin nucleotide-binding domain-like"/>
    <property type="match status" value="1"/>
</dbReference>
<evidence type="ECO:0000256" key="5">
    <source>
        <dbReference type="SAM" id="Coils"/>
    </source>
</evidence>
<dbReference type="Proteomes" id="UP001057375">
    <property type="component" value="Unassembled WGS sequence"/>
</dbReference>
<evidence type="ECO:0000256" key="1">
    <source>
        <dbReference type="ARBA" id="ARBA00009636"/>
    </source>
</evidence>
<accession>A0ABQ5KW75</accession>
<evidence type="ECO:0000313" key="8">
    <source>
        <dbReference type="Proteomes" id="UP001057375"/>
    </source>
</evidence>
<dbReference type="PANTHER" id="PTHR11588">
    <property type="entry name" value="TUBULIN"/>
    <property type="match status" value="1"/>
</dbReference>
<dbReference type="InterPro" id="IPR017975">
    <property type="entry name" value="Tubulin_CS"/>
</dbReference>
<evidence type="ECO:0000313" key="7">
    <source>
        <dbReference type="EMBL" id="GKT36708.1"/>
    </source>
</evidence>
<dbReference type="InterPro" id="IPR004057">
    <property type="entry name" value="Epsilon_tubulin"/>
</dbReference>
<keyword evidence="8" id="KW-1185">Reference proteome</keyword>
<proteinExistence type="inferred from homology"/>
<keyword evidence="2" id="KW-0493">Microtubule</keyword>
<evidence type="ECO:0000256" key="3">
    <source>
        <dbReference type="ARBA" id="ARBA00022741"/>
    </source>
</evidence>
<evidence type="ECO:0000256" key="2">
    <source>
        <dbReference type="ARBA" id="ARBA00022701"/>
    </source>
</evidence>
<keyword evidence="4" id="KW-0342">GTP-binding</keyword>
<dbReference type="EMBL" id="BQXS01011284">
    <property type="protein sequence ID" value="GKT36708.1"/>
    <property type="molecule type" value="Genomic_DNA"/>
</dbReference>
<name>A0ABQ5KW75_9EUKA</name>
<keyword evidence="3" id="KW-0547">Nucleotide-binding</keyword>
<dbReference type="Gene3D" id="3.40.50.1440">
    <property type="entry name" value="Tubulin/FtsZ, GTPase domain"/>
    <property type="match status" value="1"/>
</dbReference>
<protein>
    <submittedName>
        <fullName evidence="7">Multi-domain containing protein</fullName>
    </submittedName>
</protein>
<dbReference type="PRINTS" id="PR01519">
    <property type="entry name" value="EPSLNTUBULIN"/>
</dbReference>
<organism evidence="7 8">
    <name type="scientific">Aduncisulcus paluster</name>
    <dbReference type="NCBI Taxonomy" id="2918883"/>
    <lineage>
        <taxon>Eukaryota</taxon>
        <taxon>Metamonada</taxon>
        <taxon>Carpediemonas-like organisms</taxon>
        <taxon>Aduncisulcus</taxon>
    </lineage>
</organism>
<evidence type="ECO:0000256" key="4">
    <source>
        <dbReference type="ARBA" id="ARBA00023134"/>
    </source>
</evidence>
<feature type="domain" description="Tubulin/FtsZ GTPase" evidence="6">
    <location>
        <begin position="57"/>
        <end position="324"/>
    </location>
</feature>
<keyword evidence="5" id="KW-0175">Coiled coil</keyword>
<dbReference type="Pfam" id="PF00091">
    <property type="entry name" value="Tubulin"/>
    <property type="match status" value="1"/>
</dbReference>
<dbReference type="SMART" id="SM00864">
    <property type="entry name" value="Tubulin"/>
    <property type="match status" value="1"/>
</dbReference>
<dbReference type="PRINTS" id="PR01161">
    <property type="entry name" value="TUBULIN"/>
</dbReference>
<gene>
    <name evidence="7" type="ORF">ADUPG1_009620</name>
</gene>
<comment type="caution">
    <text evidence="7">The sequence shown here is derived from an EMBL/GenBank/DDBJ whole genome shotgun (WGS) entry which is preliminary data.</text>
</comment>
<dbReference type="InterPro" id="IPR003008">
    <property type="entry name" value="Tubulin_FtsZ_GTPase"/>
</dbReference>
<feature type="coiled-coil region" evidence="5">
    <location>
        <begin position="512"/>
        <end position="539"/>
    </location>
</feature>
<dbReference type="SUPFAM" id="SSF55307">
    <property type="entry name" value="Tubulin C-terminal domain-like"/>
    <property type="match status" value="1"/>
</dbReference>
<reference evidence="7" key="1">
    <citation type="submission" date="2022-03" db="EMBL/GenBank/DDBJ databases">
        <title>Draft genome sequence of Aduncisulcus paluster, a free-living microaerophilic Fornicata.</title>
        <authorList>
            <person name="Yuyama I."/>
            <person name="Kume K."/>
            <person name="Tamura T."/>
            <person name="Inagaki Y."/>
            <person name="Hashimoto T."/>
        </authorList>
    </citation>
    <scope>NUCLEOTIDE SEQUENCE</scope>
    <source>
        <strain evidence="7">NY0171</strain>
    </source>
</reference>
<dbReference type="InterPro" id="IPR008280">
    <property type="entry name" value="Tub_FtsZ_C"/>
</dbReference>
<dbReference type="InterPro" id="IPR036525">
    <property type="entry name" value="Tubulin/FtsZ_GTPase_sf"/>
</dbReference>
<evidence type="ECO:0000259" key="6">
    <source>
        <dbReference type="SMART" id="SM00864"/>
    </source>
</evidence>
<comment type="similarity">
    <text evidence="1">Belongs to the tubulin family.</text>
</comment>
<sequence>MPHECIIVQVGQCGNQLGCDFWRQCLIEQAFHPQGESLSTFFHNTSDVIEGAHLKIKDGYYGSSGGDKVRKLKARAVLIDMEEGVLNRLLQGPLQDLFTADYRLDDVTGSGSGNNWACGYVEYGEKHARSIEDHLRKQLDLCDSPQSVFLLHSLGGGTGSGLGVRVLECVKDLFPELTRVSASVVPNVHSDDVITSPYNCILSLSHLMETADVILPFENEQIERIAHRIKKIPRRARDRTITTKSSPLKYAFGEAYSPILKSKDIPQSLKTFSPSLFKDVSPTSSAASKTIATSDEPEETPYGFINGTIASVLCDITAGMRYGGELNVDISELNTNMVPFSSLNLLIPSLSPLSPRTLPLSLREACLSVFSRDCCMCSDAASSSGPAVKPGSKTGGSLGRTRLSYFQSACTLSCGVFGRGARVCVEDMSWCIEKQRGRMKMPIWAVDGFKVGVCSQGAVRWHQGECVELPYSFLSLSNSTAITNTLDIALEKIDRLFGKKLYWHHYAKHLALDDMKRAIERVRTVRDEYKKEERSLEDDDGAIEGSIERGGVTMSVPLDYSKLFV</sequence>